<comment type="caution">
    <text evidence="1">The sequence shown here is derived from an EMBL/GenBank/DDBJ whole genome shotgun (WGS) entry which is preliminary data.</text>
</comment>
<dbReference type="InterPro" id="IPR051720">
    <property type="entry name" value="rRNA_MeTrfase/Polyamine_Synth"/>
</dbReference>
<dbReference type="Pfam" id="PF06325">
    <property type="entry name" value="PrmA"/>
    <property type="match status" value="1"/>
</dbReference>
<dbReference type="Gene3D" id="3.40.50.150">
    <property type="entry name" value="Vaccinia Virus protein VP39"/>
    <property type="match status" value="1"/>
</dbReference>
<dbReference type="InterPro" id="IPR029063">
    <property type="entry name" value="SAM-dependent_MTases_sf"/>
</dbReference>
<dbReference type="PANTHER" id="PTHR23290">
    <property type="entry name" value="RRNA N6-ADENOSINE-METHYLTRANSFERASE METTL5"/>
    <property type="match status" value="1"/>
</dbReference>
<evidence type="ECO:0000313" key="1">
    <source>
        <dbReference type="EMBL" id="GAG76156.1"/>
    </source>
</evidence>
<name>X1BVG9_9ZZZZ</name>
<dbReference type="CDD" id="cd02440">
    <property type="entry name" value="AdoMet_MTases"/>
    <property type="match status" value="1"/>
</dbReference>
<evidence type="ECO:0008006" key="2">
    <source>
        <dbReference type="Google" id="ProtNLM"/>
    </source>
</evidence>
<dbReference type="EMBL" id="BART01015962">
    <property type="protein sequence ID" value="GAG76156.1"/>
    <property type="molecule type" value="Genomic_DNA"/>
</dbReference>
<dbReference type="AlphaFoldDB" id="X1BVG9"/>
<dbReference type="PANTHER" id="PTHR23290:SF0">
    <property type="entry name" value="RRNA N6-ADENOSINE-METHYLTRANSFERASE METTL5"/>
    <property type="match status" value="1"/>
</dbReference>
<proteinExistence type="predicted"/>
<dbReference type="SUPFAM" id="SSF53335">
    <property type="entry name" value="S-adenosyl-L-methionine-dependent methyltransferases"/>
    <property type="match status" value="1"/>
</dbReference>
<protein>
    <recommendedName>
        <fullName evidence="2">Methyltransferase domain-containing protein</fullName>
    </recommendedName>
</protein>
<accession>X1BVG9</accession>
<reference evidence="1" key="1">
    <citation type="journal article" date="2014" name="Front. Microbiol.">
        <title>High frequency of phylogenetically diverse reductive dehalogenase-homologous genes in deep subseafloor sedimentary metagenomes.</title>
        <authorList>
            <person name="Kawai M."/>
            <person name="Futagami T."/>
            <person name="Toyoda A."/>
            <person name="Takaki Y."/>
            <person name="Nishi S."/>
            <person name="Hori S."/>
            <person name="Arai W."/>
            <person name="Tsubouchi T."/>
            <person name="Morono Y."/>
            <person name="Uchiyama I."/>
            <person name="Ito T."/>
            <person name="Fujiyama A."/>
            <person name="Inagaki F."/>
            <person name="Takami H."/>
        </authorList>
    </citation>
    <scope>NUCLEOTIDE SEQUENCE</scope>
    <source>
        <strain evidence="1">Expedition CK06-06</strain>
    </source>
</reference>
<sequence>MKQKDIEILLSNLKTFEKPKIQLEQYQIPSRLAAMITWRALQLGDLKEKVVADYCCGTGMFSIAAQALGAKRTYGIDIDLDALNIAKANAKKAGENIIWVQEDIREVNMRFNTIFMNSPFGIQSGTKDREFLSAALEHSDVCYSVHLSLPQNIKFLTKIIEKQEKKLTETIEAEFEIPKTYYFHKKRYHIIVVAILRSA</sequence>
<dbReference type="GO" id="GO:0016740">
    <property type="term" value="F:transferase activity"/>
    <property type="evidence" value="ECO:0007669"/>
    <property type="project" value="TreeGrafter"/>
</dbReference>
<organism evidence="1">
    <name type="scientific">marine sediment metagenome</name>
    <dbReference type="NCBI Taxonomy" id="412755"/>
    <lineage>
        <taxon>unclassified sequences</taxon>
        <taxon>metagenomes</taxon>
        <taxon>ecological metagenomes</taxon>
    </lineage>
</organism>
<gene>
    <name evidence="1" type="ORF">S01H4_30854</name>
</gene>